<reference evidence="3 4" key="1">
    <citation type="submission" date="2017-06" db="EMBL/GenBank/DDBJ databases">
        <title>A platform for efficient transgenesis in Macrostomum lignano, a flatworm model organism for stem cell research.</title>
        <authorList>
            <person name="Berezikov E."/>
        </authorList>
    </citation>
    <scope>NUCLEOTIDE SEQUENCE [LARGE SCALE GENOMIC DNA]</scope>
    <source>
        <strain evidence="3">DV1</strain>
        <tissue evidence="3">Whole organism</tissue>
    </source>
</reference>
<feature type="non-terminal residue" evidence="3">
    <location>
        <position position="1"/>
    </location>
</feature>
<feature type="transmembrane region" description="Helical" evidence="2">
    <location>
        <begin position="64"/>
        <end position="82"/>
    </location>
</feature>
<proteinExistence type="predicted"/>
<keyword evidence="2" id="KW-1133">Transmembrane helix</keyword>
<accession>A0A267FCN5</accession>
<evidence type="ECO:0000256" key="1">
    <source>
        <dbReference type="SAM" id="MobiDB-lite"/>
    </source>
</evidence>
<protein>
    <submittedName>
        <fullName evidence="3">Uncharacterized protein</fullName>
    </submittedName>
</protein>
<comment type="caution">
    <text evidence="3">The sequence shown here is derived from an EMBL/GenBank/DDBJ whole genome shotgun (WGS) entry which is preliminary data.</text>
</comment>
<organism evidence="3 4">
    <name type="scientific">Macrostomum lignano</name>
    <dbReference type="NCBI Taxonomy" id="282301"/>
    <lineage>
        <taxon>Eukaryota</taxon>
        <taxon>Metazoa</taxon>
        <taxon>Spiralia</taxon>
        <taxon>Lophotrochozoa</taxon>
        <taxon>Platyhelminthes</taxon>
        <taxon>Rhabditophora</taxon>
        <taxon>Macrostomorpha</taxon>
        <taxon>Macrostomida</taxon>
        <taxon>Macrostomidae</taxon>
        <taxon>Macrostomum</taxon>
    </lineage>
</organism>
<feature type="transmembrane region" description="Helical" evidence="2">
    <location>
        <begin position="89"/>
        <end position="108"/>
    </location>
</feature>
<dbReference type="AlphaFoldDB" id="A0A267FCN5"/>
<keyword evidence="2" id="KW-0812">Transmembrane</keyword>
<dbReference type="EMBL" id="NIVC01001193">
    <property type="protein sequence ID" value="PAA70974.1"/>
    <property type="molecule type" value="Genomic_DNA"/>
</dbReference>
<name>A0A267FCN5_9PLAT</name>
<evidence type="ECO:0000313" key="3">
    <source>
        <dbReference type="EMBL" id="PAA70974.1"/>
    </source>
</evidence>
<gene>
    <name evidence="3" type="ORF">BOX15_Mlig015870g1</name>
</gene>
<dbReference type="Proteomes" id="UP000215902">
    <property type="component" value="Unassembled WGS sequence"/>
</dbReference>
<evidence type="ECO:0000313" key="4">
    <source>
        <dbReference type="Proteomes" id="UP000215902"/>
    </source>
</evidence>
<feature type="transmembrane region" description="Helical" evidence="2">
    <location>
        <begin position="120"/>
        <end position="143"/>
    </location>
</feature>
<feature type="region of interest" description="Disordered" evidence="1">
    <location>
        <begin position="189"/>
        <end position="216"/>
    </location>
</feature>
<keyword evidence="2" id="KW-0472">Membrane</keyword>
<keyword evidence="4" id="KW-1185">Reference proteome</keyword>
<sequence>HLRGAATQTGMLSRALLVLSLVFSSLLILAGALQIAVSAIRHASNSSGGAVAPAAARSELGQRMLLAAAGCVGLLAASPLLSVCQSTKLWLSVAFSTVCLFVSALLAIRLSLRPVGFDLIGLSVTACLSVLLCCTNLASLIALERSTASTQRQWRASRPPPARRQRLQQQQLRLTEVCPGDCPHSDGVNHHVTPPPSYEAAVAAARPPSYDQSCSV</sequence>
<evidence type="ECO:0000256" key="2">
    <source>
        <dbReference type="SAM" id="Phobius"/>
    </source>
</evidence>